<dbReference type="SUPFAM" id="SSF54637">
    <property type="entry name" value="Thioesterase/thiol ester dehydrase-isomerase"/>
    <property type="match status" value="1"/>
</dbReference>
<dbReference type="PANTHER" id="PTHR28152">
    <property type="entry name" value="HYDROXYACYL-THIOESTER DEHYDRATASE TYPE 2, MITOCHONDRIAL"/>
    <property type="match status" value="1"/>
</dbReference>
<dbReference type="GO" id="GO:0019171">
    <property type="term" value="F:(3R)-hydroxyacyl-[acyl-carrier-protein] dehydratase activity"/>
    <property type="evidence" value="ECO:0007669"/>
    <property type="project" value="TreeGrafter"/>
</dbReference>
<dbReference type="RefSeq" id="WP_128324950.1">
    <property type="nucleotide sequence ID" value="NZ_QJRG01000047.1"/>
</dbReference>
<dbReference type="Gene3D" id="3.10.129.10">
    <property type="entry name" value="Hotdog Thioesterase"/>
    <property type="match status" value="2"/>
</dbReference>
<dbReference type="EMBL" id="QJRG01000047">
    <property type="protein sequence ID" value="RWU21347.1"/>
    <property type="molecule type" value="Genomic_DNA"/>
</dbReference>
<name>A0A443ZQI1_9PSED</name>
<feature type="domain" description="FAS1-like dehydratase" evidence="1">
    <location>
        <begin position="8"/>
        <end position="137"/>
    </location>
</feature>
<reference evidence="2 3" key="1">
    <citation type="submission" date="2018-06" db="EMBL/GenBank/DDBJ databases">
        <title>Bacteria isolated from soil of Wuhan.</title>
        <authorList>
            <person name="Wei X."/>
            <person name="Chunhua H."/>
        </authorList>
    </citation>
    <scope>NUCLEOTIDE SEQUENCE [LARGE SCALE GENOMIC DNA]</scope>
    <source>
        <strain evidence="3">xwS2</strain>
    </source>
</reference>
<evidence type="ECO:0000313" key="2">
    <source>
        <dbReference type="EMBL" id="RWU21347.1"/>
    </source>
</evidence>
<dbReference type="PANTHER" id="PTHR28152:SF1">
    <property type="entry name" value="HYDROXYACYL-THIOESTER DEHYDRATASE TYPE 2, MITOCHONDRIAL"/>
    <property type="match status" value="1"/>
</dbReference>
<evidence type="ECO:0000313" key="3">
    <source>
        <dbReference type="Proteomes" id="UP000288983"/>
    </source>
</evidence>
<protein>
    <submittedName>
        <fullName evidence="2">Transposase</fullName>
    </submittedName>
</protein>
<dbReference type="InterPro" id="IPR039569">
    <property type="entry name" value="FAS1-like_DH_region"/>
</dbReference>
<evidence type="ECO:0000259" key="1">
    <source>
        <dbReference type="Pfam" id="PF13452"/>
    </source>
</evidence>
<dbReference type="InterPro" id="IPR029069">
    <property type="entry name" value="HotDog_dom_sf"/>
</dbReference>
<dbReference type="OrthoDB" id="7183822at2"/>
<dbReference type="AlphaFoldDB" id="A0A443ZQI1"/>
<dbReference type="Proteomes" id="UP000288983">
    <property type="component" value="Unassembled WGS sequence"/>
</dbReference>
<accession>A0A443ZQI1</accession>
<dbReference type="InterPro" id="IPR052741">
    <property type="entry name" value="Mitochondrial_HTD2"/>
</dbReference>
<organism evidence="2 3">
    <name type="scientific">Pseudomonas alkylphenolica</name>
    <dbReference type="NCBI Taxonomy" id="237609"/>
    <lineage>
        <taxon>Bacteria</taxon>
        <taxon>Pseudomonadati</taxon>
        <taxon>Pseudomonadota</taxon>
        <taxon>Gammaproteobacteria</taxon>
        <taxon>Pseudomonadales</taxon>
        <taxon>Pseudomonadaceae</taxon>
        <taxon>Pseudomonas</taxon>
    </lineage>
</organism>
<sequence length="275" mass="30210">MSHSNFTAWIGRTETVADLLDEAQLKRIAATLGEVPPAPGEPLPALWHWCFFQAPVDEAVLGADGHPARGGFLPPAEDRVRMWAGGRVEFFAPLVAGEPASRNSTILRIEEKTGQAGKLLFVTVCHEYVQHGDVRVREEQDIVFREPAAPKLRSSEALPAGHWAEQVTASATMLFRYSAVTFNGHRIHYDFPYATEVEGYPGLVVHGPLIATLNLRAFLRANPTRSVRKFAYRGVRPLFSPEPFEVGGRIDAPGTAQLWAGNQAGMAQVADVEFE</sequence>
<gene>
    <name evidence="2" type="ORF">DM813_19385</name>
</gene>
<comment type="caution">
    <text evidence="2">The sequence shown here is derived from an EMBL/GenBank/DDBJ whole genome shotgun (WGS) entry which is preliminary data.</text>
</comment>
<dbReference type="Pfam" id="PF13452">
    <property type="entry name" value="FAS1_DH_region"/>
    <property type="match status" value="1"/>
</dbReference>
<proteinExistence type="predicted"/>